<organism evidence="2 3">
    <name type="scientific">Tanticharoenia sakaeratensis NBRC 103193</name>
    <dbReference type="NCBI Taxonomy" id="1231623"/>
    <lineage>
        <taxon>Bacteria</taxon>
        <taxon>Pseudomonadati</taxon>
        <taxon>Pseudomonadota</taxon>
        <taxon>Alphaproteobacteria</taxon>
        <taxon>Acetobacterales</taxon>
        <taxon>Acetobacteraceae</taxon>
        <taxon>Tanticharoenia</taxon>
    </lineage>
</organism>
<gene>
    <name evidence="2" type="ORF">Tasa_041_029</name>
</gene>
<reference evidence="2 3" key="1">
    <citation type="submission" date="2012-10" db="EMBL/GenBank/DDBJ databases">
        <title>Genome sequencing of Tanticharoenia sakaeratensis NBRC 103193.</title>
        <authorList>
            <person name="Azuma Y."/>
            <person name="Hadano H."/>
            <person name="Hirakawa H."/>
            <person name="Matsushita K."/>
        </authorList>
    </citation>
    <scope>NUCLEOTIDE SEQUENCE [LARGE SCALE GENOMIC DNA]</scope>
    <source>
        <strain evidence="2 3">NBRC 103193</strain>
    </source>
</reference>
<name>A0A0D6MNI6_9PROT</name>
<accession>A0A0D6MNI6</accession>
<dbReference type="Proteomes" id="UP000032679">
    <property type="component" value="Unassembled WGS sequence"/>
</dbReference>
<proteinExistence type="predicted"/>
<feature type="region of interest" description="Disordered" evidence="1">
    <location>
        <begin position="102"/>
        <end position="183"/>
    </location>
</feature>
<evidence type="ECO:0000256" key="1">
    <source>
        <dbReference type="SAM" id="MobiDB-lite"/>
    </source>
</evidence>
<dbReference type="EMBL" id="BALE01000041">
    <property type="protein sequence ID" value="GAN55234.1"/>
    <property type="molecule type" value="Genomic_DNA"/>
</dbReference>
<evidence type="ECO:0000313" key="3">
    <source>
        <dbReference type="Proteomes" id="UP000032679"/>
    </source>
</evidence>
<dbReference type="OrthoDB" id="7211084at2"/>
<dbReference type="AlphaFoldDB" id="A0A0D6MNI6"/>
<dbReference type="STRING" id="1231623.Tasa_041_029"/>
<keyword evidence="3" id="KW-1185">Reference proteome</keyword>
<feature type="region of interest" description="Disordered" evidence="1">
    <location>
        <begin position="224"/>
        <end position="260"/>
    </location>
</feature>
<protein>
    <submittedName>
        <fullName evidence="2">Uncharacterized protein</fullName>
    </submittedName>
</protein>
<sequence>MSARRWSKFWWQDWQRDPALRMCSLAARGAWIEMLCLMADADPVGHLLVNGRSPSPRQLGAVLGCGEKEAAKLLGELADNGVFSRTDDGVIYSRRMVRDKAVSDEASANGKMGGNPRLKRGVNPHPKGEQTAPLIHQEAEAEAEADTSLRSVGADDAPKPKSVRASRLPADWQPDPEQRQYALDHGVDPGREAENFREYWLAKAGQSATKTDWGLTWRSWVRRSAERGPQGYRPGFAPNADDRRRASDDAWANVQIIPGT</sequence>
<dbReference type="RefSeq" id="WP_053053870.1">
    <property type="nucleotide sequence ID" value="NZ_BALE01000041.1"/>
</dbReference>
<evidence type="ECO:0000313" key="2">
    <source>
        <dbReference type="EMBL" id="GAN55234.1"/>
    </source>
</evidence>
<comment type="caution">
    <text evidence="2">The sequence shown here is derived from an EMBL/GenBank/DDBJ whole genome shotgun (WGS) entry which is preliminary data.</text>
</comment>